<gene>
    <name evidence="2" type="ORF">J1N35_014472</name>
</gene>
<comment type="caution">
    <text evidence="2">The sequence shown here is derived from an EMBL/GenBank/DDBJ whole genome shotgun (WGS) entry which is preliminary data.</text>
</comment>
<evidence type="ECO:0000313" key="3">
    <source>
        <dbReference type="Proteomes" id="UP000828251"/>
    </source>
</evidence>
<name>A0A9D4A9T5_9ROSI</name>
<dbReference type="Pfam" id="PF13966">
    <property type="entry name" value="zf-RVT"/>
    <property type="match status" value="1"/>
</dbReference>
<sequence>MQVYDLLVGYYTKHLAKQFGERVSCSDGLPSPVSAPLLLTFTLPFVQEINHNLDLVQDDDSSINERSTIMADFAQAPVYKDGSSLIQFLCGLDVSTVGTQGGLSLGWKLRRDRFPISWVQDAPHSVSDRCPLVTISVRCLGFFLGLLQACFVSKLNGFLSILVRMRFDTAGQEVLGGCRGIPWCSWASLCELKCEGEMFSDDEAARILSIPLYCFAGDDMVVWKGEPTNLFTRLWKACVSPKVHITVWRFLNDYVPTLYNLYNRHISHTQFYPKCLTVPETIAHVVWDCPFAALVWDRLHISWLVSYNDFD</sequence>
<accession>A0A9D4A9T5</accession>
<protein>
    <recommendedName>
        <fullName evidence="1">Reverse transcriptase zinc-binding domain-containing protein</fullName>
    </recommendedName>
</protein>
<dbReference type="AlphaFoldDB" id="A0A9D4A9T5"/>
<evidence type="ECO:0000313" key="2">
    <source>
        <dbReference type="EMBL" id="KAH1097551.1"/>
    </source>
</evidence>
<evidence type="ECO:0000259" key="1">
    <source>
        <dbReference type="Pfam" id="PF13966"/>
    </source>
</evidence>
<dbReference type="InterPro" id="IPR026960">
    <property type="entry name" value="RVT-Znf"/>
</dbReference>
<dbReference type="OrthoDB" id="1744687at2759"/>
<dbReference type="Proteomes" id="UP000828251">
    <property type="component" value="Unassembled WGS sequence"/>
</dbReference>
<feature type="domain" description="Reverse transcriptase zinc-binding" evidence="1">
    <location>
        <begin position="226"/>
        <end position="296"/>
    </location>
</feature>
<reference evidence="2 3" key="1">
    <citation type="journal article" date="2021" name="Plant Biotechnol. J.">
        <title>Multi-omics assisted identification of the key and species-specific regulatory components of drought-tolerant mechanisms in Gossypium stocksii.</title>
        <authorList>
            <person name="Yu D."/>
            <person name="Ke L."/>
            <person name="Zhang D."/>
            <person name="Wu Y."/>
            <person name="Sun Y."/>
            <person name="Mei J."/>
            <person name="Sun J."/>
            <person name="Sun Y."/>
        </authorList>
    </citation>
    <scope>NUCLEOTIDE SEQUENCE [LARGE SCALE GENOMIC DNA]</scope>
    <source>
        <strain evidence="3">cv. E1</strain>
        <tissue evidence="2">Leaf</tissue>
    </source>
</reference>
<keyword evidence="3" id="KW-1185">Reference proteome</keyword>
<proteinExistence type="predicted"/>
<organism evidence="2 3">
    <name type="scientific">Gossypium stocksii</name>
    <dbReference type="NCBI Taxonomy" id="47602"/>
    <lineage>
        <taxon>Eukaryota</taxon>
        <taxon>Viridiplantae</taxon>
        <taxon>Streptophyta</taxon>
        <taxon>Embryophyta</taxon>
        <taxon>Tracheophyta</taxon>
        <taxon>Spermatophyta</taxon>
        <taxon>Magnoliopsida</taxon>
        <taxon>eudicotyledons</taxon>
        <taxon>Gunneridae</taxon>
        <taxon>Pentapetalae</taxon>
        <taxon>rosids</taxon>
        <taxon>malvids</taxon>
        <taxon>Malvales</taxon>
        <taxon>Malvaceae</taxon>
        <taxon>Malvoideae</taxon>
        <taxon>Gossypium</taxon>
    </lineage>
</organism>
<dbReference type="EMBL" id="JAIQCV010000005">
    <property type="protein sequence ID" value="KAH1097551.1"/>
    <property type="molecule type" value="Genomic_DNA"/>
</dbReference>